<dbReference type="InterPro" id="IPR036388">
    <property type="entry name" value="WH-like_DNA-bd_sf"/>
</dbReference>
<dbReference type="InterPro" id="IPR000835">
    <property type="entry name" value="HTH_MarR-typ"/>
</dbReference>
<protein>
    <submittedName>
        <fullName evidence="10">Polymerase beta domain protein region protein</fullName>
    </submittedName>
</protein>
<evidence type="ECO:0000256" key="7">
    <source>
        <dbReference type="ARBA" id="ARBA00022842"/>
    </source>
</evidence>
<dbReference type="GO" id="GO:0005524">
    <property type="term" value="F:ATP binding"/>
    <property type="evidence" value="ECO:0007669"/>
    <property type="project" value="UniProtKB-KW"/>
</dbReference>
<dbReference type="EMBL" id="LCHM01000046">
    <property type="protein sequence ID" value="KKT35954.1"/>
    <property type="molecule type" value="Genomic_DNA"/>
</dbReference>
<dbReference type="Pfam" id="PF12802">
    <property type="entry name" value="MarR_2"/>
    <property type="match status" value="1"/>
</dbReference>
<dbReference type="PANTHER" id="PTHR33571:SF12">
    <property type="entry name" value="BSL3053 PROTEIN"/>
    <property type="match status" value="1"/>
</dbReference>
<keyword evidence="5" id="KW-0547">Nucleotide-binding</keyword>
<dbReference type="AlphaFoldDB" id="A0A0G1JKJ8"/>
<evidence type="ECO:0000256" key="4">
    <source>
        <dbReference type="ARBA" id="ARBA00022723"/>
    </source>
</evidence>
<feature type="domain" description="Polymerase beta nucleotidyltransferase" evidence="9">
    <location>
        <begin position="77"/>
        <end position="152"/>
    </location>
</feature>
<keyword evidence="7" id="KW-0460">Magnesium</keyword>
<evidence type="ECO:0000256" key="2">
    <source>
        <dbReference type="ARBA" id="ARBA00022679"/>
    </source>
</evidence>
<organism evidence="10 11">
    <name type="scientific">Candidatus Gottesmanbacteria bacterium GW2011_GWB1_44_11c</name>
    <dbReference type="NCBI Taxonomy" id="1618447"/>
    <lineage>
        <taxon>Bacteria</taxon>
        <taxon>Candidatus Gottesmaniibacteriota</taxon>
    </lineage>
</organism>
<dbReference type="InterPro" id="IPR036390">
    <property type="entry name" value="WH_DNA-bd_sf"/>
</dbReference>
<dbReference type="InterPro" id="IPR041633">
    <property type="entry name" value="Polbeta"/>
</dbReference>
<dbReference type="PANTHER" id="PTHR33571">
    <property type="entry name" value="SSL8005 PROTEIN"/>
    <property type="match status" value="1"/>
</dbReference>
<dbReference type="Pfam" id="PF18765">
    <property type="entry name" value="Polbeta"/>
    <property type="match status" value="1"/>
</dbReference>
<dbReference type="Gene3D" id="3.30.460.10">
    <property type="entry name" value="Beta Polymerase, domain 2"/>
    <property type="match status" value="1"/>
</dbReference>
<dbReference type="GO" id="GO:0016779">
    <property type="term" value="F:nucleotidyltransferase activity"/>
    <property type="evidence" value="ECO:0007669"/>
    <property type="project" value="UniProtKB-KW"/>
</dbReference>
<accession>A0A0G1JKJ8</accession>
<dbReference type="Proteomes" id="UP000034617">
    <property type="component" value="Unassembled WGS sequence"/>
</dbReference>
<evidence type="ECO:0000256" key="5">
    <source>
        <dbReference type="ARBA" id="ARBA00022741"/>
    </source>
</evidence>
<dbReference type="InterPro" id="IPR043519">
    <property type="entry name" value="NT_sf"/>
</dbReference>
<keyword evidence="6" id="KW-0067">ATP-binding</keyword>
<dbReference type="GO" id="GO:0046872">
    <property type="term" value="F:metal ion binding"/>
    <property type="evidence" value="ECO:0007669"/>
    <property type="project" value="UniProtKB-KW"/>
</dbReference>
<comment type="caution">
    <text evidence="10">The sequence shown here is derived from an EMBL/GenBank/DDBJ whole genome shotgun (WGS) entry which is preliminary data.</text>
</comment>
<evidence type="ECO:0000256" key="3">
    <source>
        <dbReference type="ARBA" id="ARBA00022695"/>
    </source>
</evidence>
<feature type="domain" description="HTH marR-type" evidence="8">
    <location>
        <begin position="5"/>
        <end position="53"/>
    </location>
</feature>
<comment type="cofactor">
    <cofactor evidence="1">
        <name>Mg(2+)</name>
        <dbReference type="ChEBI" id="CHEBI:18420"/>
    </cofactor>
</comment>
<name>A0A0G1JKJ8_9BACT</name>
<gene>
    <name evidence="10" type="ORF">UW22_C0046G0004</name>
</gene>
<sequence length="159" mass="17894">MKTQTALKILDFIKKKGKARPHDLVRFLGISHVALHKQLRGLITKGLLVKQGDAPCVSYAFPQSTMGDLRSIIREAIPILKRYNIRKAALFGSVVRGDSTPASDVDMLIDPPPNFSLFDRAGLTVDLEETLHRPVDVVDYKSIKPLLRESILHYEYPFL</sequence>
<dbReference type="GO" id="GO:0003700">
    <property type="term" value="F:DNA-binding transcription factor activity"/>
    <property type="evidence" value="ECO:0007669"/>
    <property type="project" value="InterPro"/>
</dbReference>
<keyword evidence="3" id="KW-0548">Nucleotidyltransferase</keyword>
<keyword evidence="2" id="KW-0808">Transferase</keyword>
<evidence type="ECO:0000259" key="9">
    <source>
        <dbReference type="Pfam" id="PF18765"/>
    </source>
</evidence>
<evidence type="ECO:0000256" key="1">
    <source>
        <dbReference type="ARBA" id="ARBA00001946"/>
    </source>
</evidence>
<reference evidence="10 11" key="1">
    <citation type="journal article" date="2015" name="Nature">
        <title>rRNA introns, odd ribosomes, and small enigmatic genomes across a large radiation of phyla.</title>
        <authorList>
            <person name="Brown C.T."/>
            <person name="Hug L.A."/>
            <person name="Thomas B.C."/>
            <person name="Sharon I."/>
            <person name="Castelle C.J."/>
            <person name="Singh A."/>
            <person name="Wilkins M.J."/>
            <person name="Williams K.H."/>
            <person name="Banfield J.F."/>
        </authorList>
    </citation>
    <scope>NUCLEOTIDE SEQUENCE [LARGE SCALE GENOMIC DNA]</scope>
</reference>
<proteinExistence type="predicted"/>
<dbReference type="Gene3D" id="1.10.10.10">
    <property type="entry name" value="Winged helix-like DNA-binding domain superfamily/Winged helix DNA-binding domain"/>
    <property type="match status" value="1"/>
</dbReference>
<evidence type="ECO:0000313" key="11">
    <source>
        <dbReference type="Proteomes" id="UP000034617"/>
    </source>
</evidence>
<evidence type="ECO:0000256" key="6">
    <source>
        <dbReference type="ARBA" id="ARBA00022840"/>
    </source>
</evidence>
<dbReference type="SUPFAM" id="SSF81301">
    <property type="entry name" value="Nucleotidyltransferase"/>
    <property type="match status" value="1"/>
</dbReference>
<keyword evidence="4" id="KW-0479">Metal-binding</keyword>
<dbReference type="CDD" id="cd05403">
    <property type="entry name" value="NT_KNTase_like"/>
    <property type="match status" value="1"/>
</dbReference>
<dbReference type="InterPro" id="IPR052038">
    <property type="entry name" value="Type-VII_TA_antitoxin"/>
</dbReference>
<evidence type="ECO:0000313" key="10">
    <source>
        <dbReference type="EMBL" id="KKT35954.1"/>
    </source>
</evidence>
<dbReference type="SUPFAM" id="SSF46785">
    <property type="entry name" value="Winged helix' DNA-binding domain"/>
    <property type="match status" value="1"/>
</dbReference>
<evidence type="ECO:0000259" key="8">
    <source>
        <dbReference type="Pfam" id="PF12802"/>
    </source>
</evidence>